<evidence type="ECO:0000259" key="1">
    <source>
        <dbReference type="PROSITE" id="PS50011"/>
    </source>
</evidence>
<dbReference type="GO" id="GO:0005524">
    <property type="term" value="F:ATP binding"/>
    <property type="evidence" value="ECO:0007669"/>
    <property type="project" value="InterPro"/>
</dbReference>
<gene>
    <name evidence="2" type="ORF">K458DRAFT_196182</name>
</gene>
<evidence type="ECO:0000313" key="2">
    <source>
        <dbReference type="EMBL" id="KAF2675890.1"/>
    </source>
</evidence>
<dbReference type="Gene3D" id="1.10.510.10">
    <property type="entry name" value="Transferase(Phosphotransferase) domain 1"/>
    <property type="match status" value="1"/>
</dbReference>
<accession>A0A6G1ICY0</accession>
<reference evidence="2" key="1">
    <citation type="journal article" date="2020" name="Stud. Mycol.">
        <title>101 Dothideomycetes genomes: a test case for predicting lifestyles and emergence of pathogens.</title>
        <authorList>
            <person name="Haridas S."/>
            <person name="Albert R."/>
            <person name="Binder M."/>
            <person name="Bloem J."/>
            <person name="Labutti K."/>
            <person name="Salamov A."/>
            <person name="Andreopoulos B."/>
            <person name="Baker S."/>
            <person name="Barry K."/>
            <person name="Bills G."/>
            <person name="Bluhm B."/>
            <person name="Cannon C."/>
            <person name="Castanera R."/>
            <person name="Culley D."/>
            <person name="Daum C."/>
            <person name="Ezra D."/>
            <person name="Gonzalez J."/>
            <person name="Henrissat B."/>
            <person name="Kuo A."/>
            <person name="Liang C."/>
            <person name="Lipzen A."/>
            <person name="Lutzoni F."/>
            <person name="Magnuson J."/>
            <person name="Mondo S."/>
            <person name="Nolan M."/>
            <person name="Ohm R."/>
            <person name="Pangilinan J."/>
            <person name="Park H.-J."/>
            <person name="Ramirez L."/>
            <person name="Alfaro M."/>
            <person name="Sun H."/>
            <person name="Tritt A."/>
            <person name="Yoshinaga Y."/>
            <person name="Zwiers L.-H."/>
            <person name="Turgeon B."/>
            <person name="Goodwin S."/>
            <person name="Spatafora J."/>
            <person name="Crous P."/>
            <person name="Grigoriev I."/>
        </authorList>
    </citation>
    <scope>NUCLEOTIDE SEQUENCE</scope>
    <source>
        <strain evidence="2">CBS 122367</strain>
    </source>
</reference>
<dbReference type="InterPro" id="IPR038305">
    <property type="entry name" value="HeLo_sf"/>
</dbReference>
<dbReference type="InterPro" id="IPR000719">
    <property type="entry name" value="Prot_kinase_dom"/>
</dbReference>
<feature type="domain" description="Protein kinase" evidence="1">
    <location>
        <begin position="270"/>
        <end position="582"/>
    </location>
</feature>
<proteinExistence type="predicted"/>
<dbReference type="OrthoDB" id="1911848at2759"/>
<dbReference type="GO" id="GO:0004672">
    <property type="term" value="F:protein kinase activity"/>
    <property type="evidence" value="ECO:0007669"/>
    <property type="project" value="InterPro"/>
</dbReference>
<dbReference type="PANTHER" id="PTHR37542">
    <property type="entry name" value="HELO DOMAIN-CONTAINING PROTEIN-RELATED"/>
    <property type="match status" value="1"/>
</dbReference>
<protein>
    <recommendedName>
        <fullName evidence="1">Protein kinase domain-containing protein</fullName>
    </recommendedName>
</protein>
<dbReference type="InterPro" id="IPR011009">
    <property type="entry name" value="Kinase-like_dom_sf"/>
</dbReference>
<evidence type="ECO:0000313" key="3">
    <source>
        <dbReference type="Proteomes" id="UP000799291"/>
    </source>
</evidence>
<sequence length="582" mass="65894">MSGLEIAGVVIGVVPPIFQAAGAAWKTLDDTITFDGDTEDLGIRLEYVKAHLGIWATKAGLTQGQLVEALVPQQELIARTLNRVRDLVEEVQQEGKKYGLVGKEAEQTDEKKKSEAVPQMRRSLISSMMALRGRRTAVAILLEKEGSVRQTEKNETKMLRRVLWAIHDKKRFEGFVESLEGHVKRLESFVMEGGRKEMRQEGTRFALEIIRGLSEAGALSQLQQASGWDPGFSQIDVQSLAQWKAIPLQKSASIDVEGDWSLDGKTAAERAQTRFIKRGRFNQEITYLFEKKEYDANISADNKDLLKERVRQLVALLKEPGAQRHLHTLRALGYVDDFEFGCWWVVFRFSSSPLSFGALVGQEPLSLRDLLPLSSKPPLEARYGLAKRLVDTFAQLYGADWMHKSINSRNIVFPRVRNLGSNPAIPPLQQALVQGFNYSRQSTQNATIDRGKVLNDLDAAIYRHPLYQGEAASGYKINYDIYSLGLVLYEIAVWMPLIAYLAMKPEKEQIVPLSPKMDRFHEAEAFELKRRVMIRVKHELAYRVGTKYKNLLEWCLNLEKPVTAVEFYDRVAVPLEDICGQL</sequence>
<dbReference type="Gene3D" id="1.20.120.1020">
    <property type="entry name" value="Prion-inhibition and propagation, HeLo domain"/>
    <property type="match status" value="1"/>
</dbReference>
<organism evidence="2 3">
    <name type="scientific">Lentithecium fluviatile CBS 122367</name>
    <dbReference type="NCBI Taxonomy" id="1168545"/>
    <lineage>
        <taxon>Eukaryota</taxon>
        <taxon>Fungi</taxon>
        <taxon>Dikarya</taxon>
        <taxon>Ascomycota</taxon>
        <taxon>Pezizomycotina</taxon>
        <taxon>Dothideomycetes</taxon>
        <taxon>Pleosporomycetidae</taxon>
        <taxon>Pleosporales</taxon>
        <taxon>Massarineae</taxon>
        <taxon>Lentitheciaceae</taxon>
        <taxon>Lentithecium</taxon>
    </lineage>
</organism>
<dbReference type="Pfam" id="PF14479">
    <property type="entry name" value="HeLo"/>
    <property type="match status" value="1"/>
</dbReference>
<dbReference type="AlphaFoldDB" id="A0A6G1ICY0"/>
<dbReference type="EMBL" id="MU005645">
    <property type="protein sequence ID" value="KAF2675890.1"/>
    <property type="molecule type" value="Genomic_DNA"/>
</dbReference>
<dbReference type="Proteomes" id="UP000799291">
    <property type="component" value="Unassembled WGS sequence"/>
</dbReference>
<name>A0A6G1ICY0_9PLEO</name>
<dbReference type="InterPro" id="IPR029498">
    <property type="entry name" value="HeLo_dom"/>
</dbReference>
<dbReference type="SUPFAM" id="SSF56112">
    <property type="entry name" value="Protein kinase-like (PK-like)"/>
    <property type="match status" value="1"/>
</dbReference>
<dbReference type="PROSITE" id="PS50011">
    <property type="entry name" value="PROTEIN_KINASE_DOM"/>
    <property type="match status" value="1"/>
</dbReference>
<keyword evidence="3" id="KW-1185">Reference proteome</keyword>
<dbReference type="PANTHER" id="PTHR37542:SF3">
    <property type="entry name" value="PRION-INHIBITION AND PROPAGATION HELO DOMAIN-CONTAINING PROTEIN"/>
    <property type="match status" value="1"/>
</dbReference>